<evidence type="ECO:0000313" key="11">
    <source>
        <dbReference type="Proteomes" id="UP001208570"/>
    </source>
</evidence>
<evidence type="ECO:0000313" key="10">
    <source>
        <dbReference type="EMBL" id="KAK2148607.1"/>
    </source>
</evidence>
<dbReference type="PANTHER" id="PTHR43917">
    <property type="match status" value="1"/>
</dbReference>
<comment type="subcellular location">
    <subcellularLocation>
        <location evidence="1">Cytoplasm</location>
    </subcellularLocation>
</comment>
<comment type="similarity">
    <text evidence="2">Belongs to the GST superfamily. Theta family.</text>
</comment>
<dbReference type="SUPFAM" id="SSF52833">
    <property type="entry name" value="Thioredoxin-like"/>
    <property type="match status" value="1"/>
</dbReference>
<dbReference type="CDD" id="cd03050">
    <property type="entry name" value="GST_N_Theta"/>
    <property type="match status" value="1"/>
</dbReference>
<dbReference type="InterPro" id="IPR036282">
    <property type="entry name" value="Glutathione-S-Trfase_C_sf"/>
</dbReference>
<evidence type="ECO:0000256" key="2">
    <source>
        <dbReference type="ARBA" id="ARBA00009899"/>
    </source>
</evidence>
<dbReference type="FunFam" id="3.40.30.10:FF:000176">
    <property type="entry name" value="Glutathione S-transferase theta-1"/>
    <property type="match status" value="1"/>
</dbReference>
<dbReference type="InterPro" id="IPR040075">
    <property type="entry name" value="GST_N_Theta"/>
</dbReference>
<dbReference type="Proteomes" id="UP001208570">
    <property type="component" value="Unassembled WGS sequence"/>
</dbReference>
<reference evidence="10" key="1">
    <citation type="journal article" date="2023" name="Mol. Biol. Evol.">
        <title>Third-Generation Sequencing Reveals the Adaptive Role of the Epigenome in Three Deep-Sea Polychaetes.</title>
        <authorList>
            <person name="Perez M."/>
            <person name="Aroh O."/>
            <person name="Sun Y."/>
            <person name="Lan Y."/>
            <person name="Juniper S.K."/>
            <person name="Young C.R."/>
            <person name="Angers B."/>
            <person name="Qian P.Y."/>
        </authorList>
    </citation>
    <scope>NUCLEOTIDE SEQUENCE</scope>
    <source>
        <strain evidence="10">P08H-3</strain>
    </source>
</reference>
<proteinExistence type="inferred from homology"/>
<dbReference type="Gene3D" id="1.20.1050.10">
    <property type="match status" value="1"/>
</dbReference>
<dbReference type="SFLD" id="SFLDG00358">
    <property type="entry name" value="Main_(cytGST)"/>
    <property type="match status" value="1"/>
</dbReference>
<comment type="subunit">
    <text evidence="3">Homodimer.</text>
</comment>
<dbReference type="InterPro" id="IPR040079">
    <property type="entry name" value="Glutathione_S-Trfase"/>
</dbReference>
<keyword evidence="6" id="KW-0808">Transferase</keyword>
<name>A0AAD9J9C7_9ANNE</name>
<dbReference type="SUPFAM" id="SSF47616">
    <property type="entry name" value="GST C-terminal domain-like"/>
    <property type="match status" value="1"/>
</dbReference>
<dbReference type="Gene3D" id="3.40.30.10">
    <property type="entry name" value="Glutaredoxin"/>
    <property type="match status" value="1"/>
</dbReference>
<dbReference type="SFLD" id="SFLDS00019">
    <property type="entry name" value="Glutathione_Transferase_(cytos"/>
    <property type="match status" value="1"/>
</dbReference>
<dbReference type="AlphaFoldDB" id="A0AAD9J9C7"/>
<dbReference type="InterPro" id="IPR004045">
    <property type="entry name" value="Glutathione_S-Trfase_N"/>
</dbReference>
<feature type="domain" description="GST N-terminal" evidence="8">
    <location>
        <begin position="2"/>
        <end position="83"/>
    </location>
</feature>
<protein>
    <recommendedName>
        <fullName evidence="4">glutathione transferase</fullName>
        <ecNumber evidence="4">2.5.1.18</ecNumber>
    </recommendedName>
</protein>
<comment type="caution">
    <text evidence="10">The sequence shown here is derived from an EMBL/GenBank/DDBJ whole genome shotgun (WGS) entry which is preliminary data.</text>
</comment>
<dbReference type="InterPro" id="IPR040077">
    <property type="entry name" value="GST_C_Theta"/>
</dbReference>
<evidence type="ECO:0000259" key="8">
    <source>
        <dbReference type="PROSITE" id="PS50404"/>
    </source>
</evidence>
<dbReference type="InterPro" id="IPR036249">
    <property type="entry name" value="Thioredoxin-like_sf"/>
</dbReference>
<dbReference type="GO" id="GO:0006749">
    <property type="term" value="P:glutathione metabolic process"/>
    <property type="evidence" value="ECO:0007669"/>
    <property type="project" value="TreeGrafter"/>
</dbReference>
<dbReference type="InterPro" id="IPR010987">
    <property type="entry name" value="Glutathione-S-Trfase_C-like"/>
</dbReference>
<dbReference type="PROSITE" id="PS50404">
    <property type="entry name" value="GST_NTER"/>
    <property type="match status" value="1"/>
</dbReference>
<evidence type="ECO:0000256" key="5">
    <source>
        <dbReference type="ARBA" id="ARBA00022490"/>
    </source>
</evidence>
<evidence type="ECO:0000256" key="3">
    <source>
        <dbReference type="ARBA" id="ARBA00011738"/>
    </source>
</evidence>
<keyword evidence="5" id="KW-0963">Cytoplasm</keyword>
<keyword evidence="11" id="KW-1185">Reference proteome</keyword>
<dbReference type="InterPro" id="IPR004046">
    <property type="entry name" value="GST_C"/>
</dbReference>
<dbReference type="InterPro" id="IPR051369">
    <property type="entry name" value="GST_Theta"/>
</dbReference>
<sequence length="229" mass="26034">MAGLKVYFDLMSQPCRAVMLFLKVNNISFSEKPIDLRHGEHLTEEFGKINPMHLVPVIDNNGFILTESDAILKYLTAYYSVASHWYPEDLQNRARVDEFCAWSHANLSLSASGFFEQQVVEPHAKNIPVNQEQLRKFSAELDGSLKQLESIFLKDRKYLAGDDITIADVMAVCELMAPYASGYDIFEGHPKIQTWVELVKQRLNPHFDDVHVRGPLGMVFAKFNPSANI</sequence>
<evidence type="ECO:0000256" key="1">
    <source>
        <dbReference type="ARBA" id="ARBA00004496"/>
    </source>
</evidence>
<evidence type="ECO:0000259" key="9">
    <source>
        <dbReference type="PROSITE" id="PS50405"/>
    </source>
</evidence>
<dbReference type="CDD" id="cd03183">
    <property type="entry name" value="GST_C_Theta"/>
    <property type="match status" value="1"/>
</dbReference>
<accession>A0AAD9J9C7</accession>
<evidence type="ECO:0000256" key="6">
    <source>
        <dbReference type="ARBA" id="ARBA00022679"/>
    </source>
</evidence>
<evidence type="ECO:0000256" key="7">
    <source>
        <dbReference type="ARBA" id="ARBA00047960"/>
    </source>
</evidence>
<dbReference type="GO" id="GO:0004364">
    <property type="term" value="F:glutathione transferase activity"/>
    <property type="evidence" value="ECO:0007669"/>
    <property type="project" value="UniProtKB-EC"/>
</dbReference>
<dbReference type="Pfam" id="PF00043">
    <property type="entry name" value="GST_C"/>
    <property type="match status" value="1"/>
</dbReference>
<dbReference type="PANTHER" id="PTHR43917:SF8">
    <property type="entry name" value="GH16740P-RELATED"/>
    <property type="match status" value="1"/>
</dbReference>
<feature type="domain" description="GST C-terminal" evidence="9">
    <location>
        <begin position="89"/>
        <end position="216"/>
    </location>
</feature>
<organism evidence="10 11">
    <name type="scientific">Paralvinella palmiformis</name>
    <dbReference type="NCBI Taxonomy" id="53620"/>
    <lineage>
        <taxon>Eukaryota</taxon>
        <taxon>Metazoa</taxon>
        <taxon>Spiralia</taxon>
        <taxon>Lophotrochozoa</taxon>
        <taxon>Annelida</taxon>
        <taxon>Polychaeta</taxon>
        <taxon>Sedentaria</taxon>
        <taxon>Canalipalpata</taxon>
        <taxon>Terebellida</taxon>
        <taxon>Terebelliformia</taxon>
        <taxon>Alvinellidae</taxon>
        <taxon>Paralvinella</taxon>
    </lineage>
</organism>
<comment type="catalytic activity">
    <reaction evidence="7">
        <text>RX + glutathione = an S-substituted glutathione + a halide anion + H(+)</text>
        <dbReference type="Rhea" id="RHEA:16437"/>
        <dbReference type="ChEBI" id="CHEBI:15378"/>
        <dbReference type="ChEBI" id="CHEBI:16042"/>
        <dbReference type="ChEBI" id="CHEBI:17792"/>
        <dbReference type="ChEBI" id="CHEBI:57925"/>
        <dbReference type="ChEBI" id="CHEBI:90779"/>
        <dbReference type="EC" id="2.5.1.18"/>
    </reaction>
</comment>
<evidence type="ECO:0000256" key="4">
    <source>
        <dbReference type="ARBA" id="ARBA00012452"/>
    </source>
</evidence>
<dbReference type="EC" id="2.5.1.18" evidence="4"/>
<dbReference type="Pfam" id="PF02798">
    <property type="entry name" value="GST_N"/>
    <property type="match status" value="1"/>
</dbReference>
<dbReference type="SFLD" id="SFLDG01153">
    <property type="entry name" value="Main.4:_Theta-like"/>
    <property type="match status" value="1"/>
</dbReference>
<gene>
    <name evidence="10" type="ORF">LSH36_489g01026</name>
</gene>
<dbReference type="GO" id="GO:0005737">
    <property type="term" value="C:cytoplasm"/>
    <property type="evidence" value="ECO:0007669"/>
    <property type="project" value="UniProtKB-SubCell"/>
</dbReference>
<dbReference type="EMBL" id="JAODUP010000489">
    <property type="protein sequence ID" value="KAK2148607.1"/>
    <property type="molecule type" value="Genomic_DNA"/>
</dbReference>
<dbReference type="PROSITE" id="PS50405">
    <property type="entry name" value="GST_CTER"/>
    <property type="match status" value="1"/>
</dbReference>
<dbReference type="FunFam" id="1.20.1050.10:FF:000008">
    <property type="entry name" value="Glutathione S-transferase theta-1"/>
    <property type="match status" value="1"/>
</dbReference>